<dbReference type="SUPFAM" id="SSF46689">
    <property type="entry name" value="Homeodomain-like"/>
    <property type="match status" value="1"/>
</dbReference>
<keyword evidence="3" id="KW-0804">Transcription</keyword>
<dbReference type="Pfam" id="PF20240">
    <property type="entry name" value="DUF6597"/>
    <property type="match status" value="1"/>
</dbReference>
<dbReference type="GO" id="GO:0043565">
    <property type="term" value="F:sequence-specific DNA binding"/>
    <property type="evidence" value="ECO:0007669"/>
    <property type="project" value="InterPro"/>
</dbReference>
<dbReference type="KEGG" id="mrub:DEO27_002380"/>
<accession>A0A5C1HTQ0</accession>
<dbReference type="PANTHER" id="PTHR43280">
    <property type="entry name" value="ARAC-FAMILY TRANSCRIPTIONAL REGULATOR"/>
    <property type="match status" value="1"/>
</dbReference>
<feature type="domain" description="HTH araC/xylS-type" evidence="4">
    <location>
        <begin position="169"/>
        <end position="270"/>
    </location>
</feature>
<evidence type="ECO:0000256" key="3">
    <source>
        <dbReference type="ARBA" id="ARBA00023163"/>
    </source>
</evidence>
<dbReference type="InterPro" id="IPR046532">
    <property type="entry name" value="DUF6597"/>
</dbReference>
<keyword evidence="6" id="KW-1185">Reference proteome</keyword>
<dbReference type="AlphaFoldDB" id="A0A5C1HTQ0"/>
<sequence length="281" mass="32111">MIGLYLIFVIMVFKEILPGQRLQPYIKCFYFYESDSDRSYDDIVFPSGTMEVIFNLGAGNWKSKKGDTFYTTPPVELWGQITKPLAIQSVGRNIMLGFRFYPHSAAYFFDENVAEFNNEIVDARQVFGPKLQTLYSRLLETPDLNAKVAMIEDYLWSRLSVTEKKHSKIKFIGDIIGNLKKSYSDDNILSISNRHNISSRHLNTLFSQYTGIPPKLFYKINRFQHSLNLVNAAEEKLTNVAYSAGYFDQAHFIKEFKLFTGLTPNAFAAQASPINQILAGS</sequence>
<keyword evidence="2" id="KW-0238">DNA-binding</keyword>
<gene>
    <name evidence="5" type="ORF">DEO27_002380</name>
</gene>
<evidence type="ECO:0000256" key="2">
    <source>
        <dbReference type="ARBA" id="ARBA00023125"/>
    </source>
</evidence>
<proteinExistence type="predicted"/>
<dbReference type="OrthoDB" id="323290at2"/>
<evidence type="ECO:0000313" key="5">
    <source>
        <dbReference type="EMBL" id="QEM08909.1"/>
    </source>
</evidence>
<dbReference type="Gene3D" id="1.10.10.60">
    <property type="entry name" value="Homeodomain-like"/>
    <property type="match status" value="1"/>
</dbReference>
<evidence type="ECO:0000256" key="1">
    <source>
        <dbReference type="ARBA" id="ARBA00023015"/>
    </source>
</evidence>
<evidence type="ECO:0000313" key="6">
    <source>
        <dbReference type="Proteomes" id="UP000251402"/>
    </source>
</evidence>
<dbReference type="Pfam" id="PF12833">
    <property type="entry name" value="HTH_18"/>
    <property type="match status" value="1"/>
</dbReference>
<dbReference type="SMART" id="SM00342">
    <property type="entry name" value="HTH_ARAC"/>
    <property type="match status" value="1"/>
</dbReference>
<organism evidence="5 6">
    <name type="scientific">Mucilaginibacter rubeus</name>
    <dbReference type="NCBI Taxonomy" id="2027860"/>
    <lineage>
        <taxon>Bacteria</taxon>
        <taxon>Pseudomonadati</taxon>
        <taxon>Bacteroidota</taxon>
        <taxon>Sphingobacteriia</taxon>
        <taxon>Sphingobacteriales</taxon>
        <taxon>Sphingobacteriaceae</taxon>
        <taxon>Mucilaginibacter</taxon>
    </lineage>
</organism>
<dbReference type="GO" id="GO:0003700">
    <property type="term" value="F:DNA-binding transcription factor activity"/>
    <property type="evidence" value="ECO:0007669"/>
    <property type="project" value="InterPro"/>
</dbReference>
<protein>
    <submittedName>
        <fullName evidence="5">AraC family transcriptional regulator</fullName>
    </submittedName>
</protein>
<dbReference type="InterPro" id="IPR009057">
    <property type="entry name" value="Homeodomain-like_sf"/>
</dbReference>
<keyword evidence="1" id="KW-0805">Transcription regulation</keyword>
<reference evidence="5" key="1">
    <citation type="submission" date="2019-08" db="EMBL/GenBank/DDBJ databases">
        <title>Comparative genome analysis confer to the adaptation heavy metal polluted environment.</title>
        <authorList>
            <person name="Li Y."/>
        </authorList>
    </citation>
    <scope>NUCLEOTIDE SEQUENCE [LARGE SCALE GENOMIC DNA]</scope>
    <source>
        <strain evidence="5">P1</strain>
    </source>
</reference>
<name>A0A5C1HTQ0_9SPHI</name>
<dbReference type="InterPro" id="IPR018060">
    <property type="entry name" value="HTH_AraC"/>
</dbReference>
<dbReference type="Proteomes" id="UP000251402">
    <property type="component" value="Chromosome"/>
</dbReference>
<dbReference type="PANTHER" id="PTHR43280:SF2">
    <property type="entry name" value="HTH-TYPE TRANSCRIPTIONAL REGULATOR EXSA"/>
    <property type="match status" value="1"/>
</dbReference>
<dbReference type="PROSITE" id="PS01124">
    <property type="entry name" value="HTH_ARAC_FAMILY_2"/>
    <property type="match status" value="1"/>
</dbReference>
<dbReference type="EMBL" id="CP043450">
    <property type="protein sequence ID" value="QEM08909.1"/>
    <property type="molecule type" value="Genomic_DNA"/>
</dbReference>
<evidence type="ECO:0000259" key="4">
    <source>
        <dbReference type="PROSITE" id="PS01124"/>
    </source>
</evidence>